<sequence length="120" mass="13609">MSRIYHSLLNIIEQQPEIFSPEDRQDLIEQSSTWSDEPKQFVNSANKWLDARPNIYDAALRSLSSKDNDKSFSGEIRLPGNGTKAPEIKPEDYKPMLLNAIHRSFGNVSQTTATVSTNNR</sequence>
<dbReference type="AlphaFoldDB" id="A0A964C0F0"/>
<dbReference type="EMBL" id="JADWDC010000124">
    <property type="protein sequence ID" value="MCC0179851.1"/>
    <property type="molecule type" value="Genomic_DNA"/>
</dbReference>
<dbReference type="RefSeq" id="WP_229642948.1">
    <property type="nucleotide sequence ID" value="NZ_JADWDC010000124.1"/>
</dbReference>
<accession>A0A964C0F0</accession>
<evidence type="ECO:0000313" key="2">
    <source>
        <dbReference type="EMBL" id="MCC0179851.1"/>
    </source>
</evidence>
<keyword evidence="3" id="KW-1185">Reference proteome</keyword>
<proteinExistence type="predicted"/>
<organism evidence="2 3">
    <name type="scientific">Waterburya agarophytonicola KI4</name>
    <dbReference type="NCBI Taxonomy" id="2874699"/>
    <lineage>
        <taxon>Bacteria</taxon>
        <taxon>Bacillati</taxon>
        <taxon>Cyanobacteriota</taxon>
        <taxon>Cyanophyceae</taxon>
        <taxon>Pleurocapsales</taxon>
        <taxon>Hyellaceae</taxon>
        <taxon>Waterburya</taxon>
        <taxon>Waterburya agarophytonicola</taxon>
    </lineage>
</organism>
<evidence type="ECO:0000256" key="1">
    <source>
        <dbReference type="SAM" id="MobiDB-lite"/>
    </source>
</evidence>
<comment type="caution">
    <text evidence="2">The sequence shown here is derived from an EMBL/GenBank/DDBJ whole genome shotgun (WGS) entry which is preliminary data.</text>
</comment>
<dbReference type="Proteomes" id="UP000729733">
    <property type="component" value="Unassembled WGS sequence"/>
</dbReference>
<feature type="region of interest" description="Disordered" evidence="1">
    <location>
        <begin position="65"/>
        <end position="89"/>
    </location>
</feature>
<evidence type="ECO:0000313" key="3">
    <source>
        <dbReference type="Proteomes" id="UP000729733"/>
    </source>
</evidence>
<name>A0A964C0F0_9CYAN</name>
<protein>
    <submittedName>
        <fullName evidence="2">Uncharacterized protein</fullName>
    </submittedName>
</protein>
<reference evidence="2" key="1">
    <citation type="journal article" date="2021" name="Antonie Van Leeuwenhoek">
        <title>Draft genome and description of Waterburya agarophytonicola gen. nov. sp. nov. (Pleurocapsales, Cyanobacteria): a seaweed symbiont.</title>
        <authorList>
            <person name="Bonthond G."/>
            <person name="Shalygin S."/>
            <person name="Bayer T."/>
            <person name="Weinberger F."/>
        </authorList>
    </citation>
    <scope>NUCLEOTIDE SEQUENCE</scope>
    <source>
        <strain evidence="2">KI4</strain>
    </source>
</reference>
<gene>
    <name evidence="2" type="ORF">I4641_23210</name>
</gene>